<dbReference type="GO" id="GO:0052621">
    <property type="term" value="F:diguanylate cyclase activity"/>
    <property type="evidence" value="ECO:0007669"/>
    <property type="project" value="TreeGrafter"/>
</dbReference>
<feature type="transmembrane region" description="Helical" evidence="2">
    <location>
        <begin position="261"/>
        <end position="281"/>
    </location>
</feature>
<comment type="caution">
    <text evidence="4">The sequence shown here is derived from an EMBL/GenBank/DDBJ whole genome shotgun (WGS) entry which is preliminary data.</text>
</comment>
<dbReference type="PANTHER" id="PTHR45138">
    <property type="entry name" value="REGULATORY COMPONENTS OF SENSORY TRANSDUCTION SYSTEM"/>
    <property type="match status" value="1"/>
</dbReference>
<feature type="transmembrane region" description="Helical" evidence="2">
    <location>
        <begin position="220"/>
        <end position="240"/>
    </location>
</feature>
<keyword evidence="5" id="KW-1185">Reference proteome</keyword>
<proteinExistence type="predicted"/>
<protein>
    <recommendedName>
        <fullName evidence="3">GGDEF domain-containing protein</fullName>
    </recommendedName>
</protein>
<dbReference type="SMART" id="SM00267">
    <property type="entry name" value="GGDEF"/>
    <property type="match status" value="1"/>
</dbReference>
<dbReference type="SUPFAM" id="SSF55073">
    <property type="entry name" value="Nucleotide cyclase"/>
    <property type="match status" value="1"/>
</dbReference>
<dbReference type="InterPro" id="IPR050469">
    <property type="entry name" value="Diguanylate_Cyclase"/>
</dbReference>
<dbReference type="InterPro" id="IPR000160">
    <property type="entry name" value="GGDEF_dom"/>
</dbReference>
<dbReference type="PANTHER" id="PTHR45138:SF9">
    <property type="entry name" value="DIGUANYLATE CYCLASE DGCM-RELATED"/>
    <property type="match status" value="1"/>
</dbReference>
<evidence type="ECO:0000313" key="4">
    <source>
        <dbReference type="EMBL" id="GGM60563.1"/>
    </source>
</evidence>
<evidence type="ECO:0000256" key="1">
    <source>
        <dbReference type="SAM" id="MobiDB-lite"/>
    </source>
</evidence>
<dbReference type="RefSeq" id="WP_190254549.1">
    <property type="nucleotide sequence ID" value="NZ_BMPI01000044.1"/>
</dbReference>
<keyword evidence="2" id="KW-1133">Transmembrane helix</keyword>
<feature type="transmembrane region" description="Helical" evidence="2">
    <location>
        <begin position="130"/>
        <end position="148"/>
    </location>
</feature>
<dbReference type="Pfam" id="PF00990">
    <property type="entry name" value="GGDEF"/>
    <property type="match status" value="1"/>
</dbReference>
<feature type="region of interest" description="Disordered" evidence="1">
    <location>
        <begin position="475"/>
        <end position="504"/>
    </location>
</feature>
<gene>
    <name evidence="4" type="ORF">GCM10007977_072640</name>
</gene>
<sequence>MTTVRERDAQPPVWALFAVLGTLTAVGFVALKTTGDVPVLASVLYTGLSAITAVTVLTVTHVRRPAGRAGWYLLGAGQLAYTLGDTAYLAGARAFPSLADVCYLVQYPLIIGALVSFVRRRTPGWQLTTMFDAGIMAISAGLVSWVYLIGPLTADEGMTAAARAVTIAYPVGDLLVLVIATRLLLGGGARTPSFLLLLGGLLTMMGGDTVYTLAGKSGDAWSCFLWLMTYVLFGAAVLHPSMHRIDEPAPARPAAPASMRLVALGAVSLLAPVVLLVQYHRGDVRDVPVIAVACALLFLLVLGRMAGLVTAQHRIAVTDALTGLTTRRAFEERLRAEAGRRHRTIGVILLDIDHFKLINDSFGHPAGDRVLRDVARRLRAAARPGDLVARYGGEEFALLVSDADEPRLAALAERVRRIVAAGSVDVGGGVHRGVTVSIGTAVLPGDADGPDELVRVADRALYAAKRAGRDRVVAASRRPVVPEHEGWPEPVPLPRPRRSEFEAA</sequence>
<dbReference type="Gene3D" id="3.30.70.270">
    <property type="match status" value="1"/>
</dbReference>
<dbReference type="NCBIfam" id="TIGR00254">
    <property type="entry name" value="GGDEF"/>
    <property type="match status" value="1"/>
</dbReference>
<dbReference type="GO" id="GO:1902201">
    <property type="term" value="P:negative regulation of bacterial-type flagellum-dependent cell motility"/>
    <property type="evidence" value="ECO:0007669"/>
    <property type="project" value="TreeGrafter"/>
</dbReference>
<dbReference type="GO" id="GO:0005886">
    <property type="term" value="C:plasma membrane"/>
    <property type="evidence" value="ECO:0007669"/>
    <property type="project" value="TreeGrafter"/>
</dbReference>
<reference evidence="4" key="1">
    <citation type="journal article" date="2014" name="Int. J. Syst. Evol. Microbiol.">
        <title>Complete genome sequence of Corynebacterium casei LMG S-19264T (=DSM 44701T), isolated from a smear-ripened cheese.</title>
        <authorList>
            <consortium name="US DOE Joint Genome Institute (JGI-PGF)"/>
            <person name="Walter F."/>
            <person name="Albersmeier A."/>
            <person name="Kalinowski J."/>
            <person name="Ruckert C."/>
        </authorList>
    </citation>
    <scope>NUCLEOTIDE SEQUENCE</scope>
    <source>
        <strain evidence="4">JCM 19831</strain>
    </source>
</reference>
<name>A0A917X3E5_9ACTN</name>
<dbReference type="FunFam" id="3.30.70.270:FF:000001">
    <property type="entry name" value="Diguanylate cyclase domain protein"/>
    <property type="match status" value="1"/>
</dbReference>
<feature type="transmembrane region" description="Helical" evidence="2">
    <location>
        <begin position="160"/>
        <end position="185"/>
    </location>
</feature>
<feature type="transmembrane region" description="Helical" evidence="2">
    <location>
        <begin position="97"/>
        <end position="118"/>
    </location>
</feature>
<dbReference type="CDD" id="cd01949">
    <property type="entry name" value="GGDEF"/>
    <property type="match status" value="1"/>
</dbReference>
<dbReference type="Proteomes" id="UP000642070">
    <property type="component" value="Unassembled WGS sequence"/>
</dbReference>
<feature type="domain" description="GGDEF" evidence="3">
    <location>
        <begin position="343"/>
        <end position="477"/>
    </location>
</feature>
<dbReference type="EMBL" id="BMPI01000044">
    <property type="protein sequence ID" value="GGM60563.1"/>
    <property type="molecule type" value="Genomic_DNA"/>
</dbReference>
<keyword evidence="2" id="KW-0812">Transmembrane</keyword>
<organism evidence="4 5">
    <name type="scientific">Dactylosporangium sucinum</name>
    <dbReference type="NCBI Taxonomy" id="1424081"/>
    <lineage>
        <taxon>Bacteria</taxon>
        <taxon>Bacillati</taxon>
        <taxon>Actinomycetota</taxon>
        <taxon>Actinomycetes</taxon>
        <taxon>Micromonosporales</taxon>
        <taxon>Micromonosporaceae</taxon>
        <taxon>Dactylosporangium</taxon>
    </lineage>
</organism>
<dbReference type="InterPro" id="IPR029787">
    <property type="entry name" value="Nucleotide_cyclase"/>
</dbReference>
<feature type="transmembrane region" description="Helical" evidence="2">
    <location>
        <begin position="194"/>
        <end position="214"/>
    </location>
</feature>
<dbReference type="AlphaFoldDB" id="A0A917X3E5"/>
<dbReference type="GO" id="GO:0043709">
    <property type="term" value="P:cell adhesion involved in single-species biofilm formation"/>
    <property type="evidence" value="ECO:0007669"/>
    <property type="project" value="TreeGrafter"/>
</dbReference>
<evidence type="ECO:0000259" key="3">
    <source>
        <dbReference type="PROSITE" id="PS50887"/>
    </source>
</evidence>
<feature type="transmembrane region" description="Helical" evidence="2">
    <location>
        <begin position="71"/>
        <end position="91"/>
    </location>
</feature>
<feature type="transmembrane region" description="Helical" evidence="2">
    <location>
        <begin position="37"/>
        <end position="59"/>
    </location>
</feature>
<feature type="transmembrane region" description="Helical" evidence="2">
    <location>
        <begin position="287"/>
        <end position="306"/>
    </location>
</feature>
<dbReference type="InterPro" id="IPR043128">
    <property type="entry name" value="Rev_trsase/Diguanyl_cyclase"/>
</dbReference>
<feature type="transmembrane region" description="Helical" evidence="2">
    <location>
        <begin position="12"/>
        <end position="31"/>
    </location>
</feature>
<reference evidence="4" key="2">
    <citation type="submission" date="2020-09" db="EMBL/GenBank/DDBJ databases">
        <authorList>
            <person name="Sun Q."/>
            <person name="Ohkuma M."/>
        </authorList>
    </citation>
    <scope>NUCLEOTIDE SEQUENCE</scope>
    <source>
        <strain evidence="4">JCM 19831</strain>
    </source>
</reference>
<dbReference type="PROSITE" id="PS50887">
    <property type="entry name" value="GGDEF"/>
    <property type="match status" value="1"/>
</dbReference>
<keyword evidence="2" id="KW-0472">Membrane</keyword>
<evidence type="ECO:0000256" key="2">
    <source>
        <dbReference type="SAM" id="Phobius"/>
    </source>
</evidence>
<accession>A0A917X3E5</accession>
<evidence type="ECO:0000313" key="5">
    <source>
        <dbReference type="Proteomes" id="UP000642070"/>
    </source>
</evidence>